<organism evidence="4 5">
    <name type="scientific">Senna tora</name>
    <dbReference type="NCBI Taxonomy" id="362788"/>
    <lineage>
        <taxon>Eukaryota</taxon>
        <taxon>Viridiplantae</taxon>
        <taxon>Streptophyta</taxon>
        <taxon>Embryophyta</taxon>
        <taxon>Tracheophyta</taxon>
        <taxon>Spermatophyta</taxon>
        <taxon>Magnoliopsida</taxon>
        <taxon>eudicotyledons</taxon>
        <taxon>Gunneridae</taxon>
        <taxon>Pentapetalae</taxon>
        <taxon>rosids</taxon>
        <taxon>fabids</taxon>
        <taxon>Fabales</taxon>
        <taxon>Fabaceae</taxon>
        <taxon>Caesalpinioideae</taxon>
        <taxon>Cassia clade</taxon>
        <taxon>Senna</taxon>
    </lineage>
</organism>
<feature type="region of interest" description="Disordered" evidence="1">
    <location>
        <begin position="1"/>
        <end position="23"/>
    </location>
</feature>
<comment type="caution">
    <text evidence="4">The sequence shown here is derived from an EMBL/GenBank/DDBJ whole genome shotgun (WGS) entry which is preliminary data.</text>
</comment>
<dbReference type="InterPro" id="IPR054722">
    <property type="entry name" value="PolX-like_BBD"/>
</dbReference>
<protein>
    <recommendedName>
        <fullName evidence="6">Retrotransposon Copia-like N-terminal domain-containing protein</fullName>
    </recommendedName>
</protein>
<dbReference type="PANTHER" id="PTHR37610:SF40">
    <property type="entry name" value="OS01G0909600 PROTEIN"/>
    <property type="match status" value="1"/>
</dbReference>
<proteinExistence type="predicted"/>
<dbReference type="EMBL" id="JAAIUW010000013">
    <property type="protein sequence ID" value="KAF7804016.1"/>
    <property type="molecule type" value="Genomic_DNA"/>
</dbReference>
<feature type="compositionally biased region" description="Polar residues" evidence="1">
    <location>
        <begin position="1"/>
        <end position="11"/>
    </location>
</feature>
<feature type="region of interest" description="Disordered" evidence="1">
    <location>
        <begin position="596"/>
        <end position="643"/>
    </location>
</feature>
<dbReference type="InterPro" id="IPR029472">
    <property type="entry name" value="Copia-like_N"/>
</dbReference>
<accession>A0A834SI55</accession>
<feature type="compositionally biased region" description="Low complexity" evidence="1">
    <location>
        <begin position="603"/>
        <end position="614"/>
    </location>
</feature>
<evidence type="ECO:0000313" key="5">
    <source>
        <dbReference type="Proteomes" id="UP000634136"/>
    </source>
</evidence>
<dbReference type="OrthoDB" id="1306223at2759"/>
<feature type="domain" description="Retrotransposon Copia-like N-terminal" evidence="2">
    <location>
        <begin position="34"/>
        <end position="80"/>
    </location>
</feature>
<dbReference type="AlphaFoldDB" id="A0A834SI55"/>
<sequence length="738" mass="81794">MEDNSSISKSSDQGEKSLKSDSEAMRRRDPYYIHPSDNPGAQIVVNLLTLGNYLIWSRLVRIALKAKNKLGFIDGSLPPPQDTMSDAFLRWSDADSMVTAWILHSMTKDLMEAYMFSPSARDLWLEMEEKFGVSDKSVVFSLGKQLNQIVQGNDSLALYSNKQKKLMDELNCLSPKSPCICNGCTCGGYKKLHDKVESNDTMTFLYGLNESYDSVVSTILLMEPMPSYNKVYSLVARIEKQRSLGMSNAASGSIDASALAVKTSEPSRNGGDFGKKKEYVRKSDRYCHFCNRAGHMEDACFKKHGYPEWFEKYKSKKNTTNTALAVNSGEGNSKSKDIDSSQLTQLIQMELKKLVSNKGVAEESPVNASYFADFAGNITLTTSLSIQGSDKWVIDSGASSHVTGNKCLLTNLRLAKSTNTVTLPDGSVKRVHSIGTVHLSDVFRLENVLFVPDFRYNLISVSRLVCDSSIEIKFHSSGCIMQDLLNNRVIATGILEKNLYVLSRNLNCSLNSVPVHDVNTSVNNISQFSEVHKHDLWHVRLGHPSSKALAQLSFIDKHVDWVFPLKTHTSLPQVPVYTPTIYVDEEDSDLLHDTSTNVQNDHVVSSKSPIVPVSTDSSSQPEKFISPTTDSTTQENSGDSTQPAVAVRASTRIKKPPDWMQNYVTCTVPSSSPHSPKTFPYVKPTCFSNNYLPLCAIACTVENQAIIEESAINSATLQQTISTQHCFSYHAISYSVRS</sequence>
<dbReference type="Pfam" id="PF22936">
    <property type="entry name" value="Pol_BBD"/>
    <property type="match status" value="1"/>
</dbReference>
<evidence type="ECO:0000256" key="1">
    <source>
        <dbReference type="SAM" id="MobiDB-lite"/>
    </source>
</evidence>
<evidence type="ECO:0008006" key="6">
    <source>
        <dbReference type="Google" id="ProtNLM"/>
    </source>
</evidence>
<name>A0A834SI55_9FABA</name>
<reference evidence="4" key="1">
    <citation type="submission" date="2020-09" db="EMBL/GenBank/DDBJ databases">
        <title>Genome-Enabled Discovery of Anthraquinone Biosynthesis in Senna tora.</title>
        <authorList>
            <person name="Kang S.-H."/>
            <person name="Pandey R.P."/>
            <person name="Lee C.-M."/>
            <person name="Sim J.-S."/>
            <person name="Jeong J.-T."/>
            <person name="Choi B.-S."/>
            <person name="Jung M."/>
            <person name="Ginzburg D."/>
            <person name="Zhao K."/>
            <person name="Won S.Y."/>
            <person name="Oh T.-J."/>
            <person name="Yu Y."/>
            <person name="Kim N.-H."/>
            <person name="Lee O.R."/>
            <person name="Lee T.-H."/>
            <person name="Bashyal P."/>
            <person name="Kim T.-S."/>
            <person name="Lee W.-H."/>
            <person name="Kawkins C."/>
            <person name="Kim C.-K."/>
            <person name="Kim J.S."/>
            <person name="Ahn B.O."/>
            <person name="Rhee S.Y."/>
            <person name="Sohng J.K."/>
        </authorList>
    </citation>
    <scope>NUCLEOTIDE SEQUENCE</scope>
    <source>
        <tissue evidence="4">Leaf</tissue>
    </source>
</reference>
<keyword evidence="5" id="KW-1185">Reference proteome</keyword>
<evidence type="ECO:0000259" key="2">
    <source>
        <dbReference type="Pfam" id="PF14244"/>
    </source>
</evidence>
<feature type="compositionally biased region" description="Basic and acidic residues" evidence="1">
    <location>
        <begin position="12"/>
        <end position="23"/>
    </location>
</feature>
<evidence type="ECO:0000259" key="3">
    <source>
        <dbReference type="Pfam" id="PF22936"/>
    </source>
</evidence>
<feature type="domain" description="Retrovirus-related Pol polyprotein from transposon TNT 1-94-like beta-barrel" evidence="3">
    <location>
        <begin position="392"/>
        <end position="464"/>
    </location>
</feature>
<feature type="compositionally biased region" description="Polar residues" evidence="1">
    <location>
        <begin position="615"/>
        <end position="643"/>
    </location>
</feature>
<dbReference type="Proteomes" id="UP000634136">
    <property type="component" value="Unassembled WGS sequence"/>
</dbReference>
<evidence type="ECO:0000313" key="4">
    <source>
        <dbReference type="EMBL" id="KAF7804016.1"/>
    </source>
</evidence>
<gene>
    <name evidence="4" type="ORF">G2W53_043127</name>
</gene>
<dbReference type="Pfam" id="PF14244">
    <property type="entry name" value="Retrotran_gag_3"/>
    <property type="match status" value="1"/>
</dbReference>
<dbReference type="PANTHER" id="PTHR37610">
    <property type="entry name" value="CCHC-TYPE DOMAIN-CONTAINING PROTEIN"/>
    <property type="match status" value="1"/>
</dbReference>